<evidence type="ECO:0000313" key="1">
    <source>
        <dbReference type="EMBL" id="KAB2597431.1"/>
    </source>
</evidence>
<proteinExistence type="predicted"/>
<evidence type="ECO:0000313" key="2">
    <source>
        <dbReference type="Proteomes" id="UP000327157"/>
    </source>
</evidence>
<dbReference type="EMBL" id="SMOL01000768">
    <property type="protein sequence ID" value="KAB2597431.1"/>
    <property type="molecule type" value="Genomic_DNA"/>
</dbReference>
<organism evidence="1 2">
    <name type="scientific">Pyrus ussuriensis x Pyrus communis</name>
    <dbReference type="NCBI Taxonomy" id="2448454"/>
    <lineage>
        <taxon>Eukaryota</taxon>
        <taxon>Viridiplantae</taxon>
        <taxon>Streptophyta</taxon>
        <taxon>Embryophyta</taxon>
        <taxon>Tracheophyta</taxon>
        <taxon>Spermatophyta</taxon>
        <taxon>Magnoliopsida</taxon>
        <taxon>eudicotyledons</taxon>
        <taxon>Gunneridae</taxon>
        <taxon>Pentapetalae</taxon>
        <taxon>rosids</taxon>
        <taxon>fabids</taxon>
        <taxon>Rosales</taxon>
        <taxon>Rosaceae</taxon>
        <taxon>Amygdaloideae</taxon>
        <taxon>Maleae</taxon>
        <taxon>Pyrus</taxon>
    </lineage>
</organism>
<gene>
    <name evidence="1" type="ORF">D8674_000351</name>
</gene>
<sequence>MNTQLSEMVMARINPHMPPSLVPPSTLMSSMFLYRGSCFKIEKKKKKKKHSGMGNGTPYLASPMKKVIIYGFLQKEKEAKTMD</sequence>
<reference evidence="1 2" key="3">
    <citation type="submission" date="2019-11" db="EMBL/GenBank/DDBJ databases">
        <title>A de novo genome assembly of a pear dwarfing rootstock.</title>
        <authorList>
            <person name="Wang F."/>
            <person name="Wang J."/>
            <person name="Li S."/>
            <person name="Zhang Y."/>
            <person name="Fang M."/>
            <person name="Ma L."/>
            <person name="Zhao Y."/>
            <person name="Jiang S."/>
        </authorList>
    </citation>
    <scope>NUCLEOTIDE SEQUENCE [LARGE SCALE GENOMIC DNA]</scope>
    <source>
        <strain evidence="1">S2</strain>
        <tissue evidence="1">Leaf</tissue>
    </source>
</reference>
<dbReference type="AlphaFoldDB" id="A0A5N5F5S4"/>
<dbReference type="Proteomes" id="UP000327157">
    <property type="component" value="Chromosome 1"/>
</dbReference>
<keyword evidence="2" id="KW-1185">Reference proteome</keyword>
<comment type="caution">
    <text evidence="1">The sequence shown here is derived from an EMBL/GenBank/DDBJ whole genome shotgun (WGS) entry which is preliminary data.</text>
</comment>
<reference evidence="1 2" key="1">
    <citation type="submission" date="2019-09" db="EMBL/GenBank/DDBJ databases">
        <authorList>
            <person name="Ou C."/>
        </authorList>
    </citation>
    <scope>NUCLEOTIDE SEQUENCE [LARGE SCALE GENOMIC DNA]</scope>
    <source>
        <strain evidence="1">S2</strain>
        <tissue evidence="1">Leaf</tissue>
    </source>
</reference>
<protein>
    <submittedName>
        <fullName evidence="1">Uncharacterized protein</fullName>
    </submittedName>
</protein>
<reference evidence="2" key="2">
    <citation type="submission" date="2019-10" db="EMBL/GenBank/DDBJ databases">
        <title>A de novo genome assembly of a pear dwarfing rootstock.</title>
        <authorList>
            <person name="Wang F."/>
            <person name="Wang J."/>
            <person name="Li S."/>
            <person name="Zhang Y."/>
            <person name="Fang M."/>
            <person name="Ma L."/>
            <person name="Zhao Y."/>
            <person name="Jiang S."/>
        </authorList>
    </citation>
    <scope>NUCLEOTIDE SEQUENCE [LARGE SCALE GENOMIC DNA]</scope>
</reference>
<name>A0A5N5F5S4_9ROSA</name>
<accession>A0A5N5F5S4</accession>